<proteinExistence type="inferred from homology"/>
<dbReference type="PANTHER" id="PTHR30506">
    <property type="entry name" value="INNER MEMBRANE PROTEIN"/>
    <property type="match status" value="1"/>
</dbReference>
<evidence type="ECO:0000256" key="3">
    <source>
        <dbReference type="ARBA" id="ARBA00022475"/>
    </source>
</evidence>
<dbReference type="Proteomes" id="UP000198318">
    <property type="component" value="Unassembled WGS sequence"/>
</dbReference>
<reference evidence="9 10" key="1">
    <citation type="submission" date="2017-06" db="EMBL/GenBank/DDBJ databases">
        <authorList>
            <person name="Kim H.J."/>
            <person name="Triplett B.A."/>
        </authorList>
    </citation>
    <scope>NUCLEOTIDE SEQUENCE [LARGE SCALE GENOMIC DNA]</scope>
    <source>
        <strain evidence="9 10">DSM 44715</strain>
    </source>
</reference>
<dbReference type="AlphaFoldDB" id="A0A239F7A7"/>
<dbReference type="OrthoDB" id="9791874at2"/>
<keyword evidence="6 7" id="KW-0472">Membrane</keyword>
<keyword evidence="4 7" id="KW-0812">Transmembrane</keyword>
<evidence type="ECO:0000256" key="1">
    <source>
        <dbReference type="ARBA" id="ARBA00004651"/>
    </source>
</evidence>
<feature type="transmembrane region" description="Helical" evidence="7">
    <location>
        <begin position="73"/>
        <end position="92"/>
    </location>
</feature>
<evidence type="ECO:0000256" key="4">
    <source>
        <dbReference type="ARBA" id="ARBA00022692"/>
    </source>
</evidence>
<dbReference type="Pfam" id="PF03458">
    <property type="entry name" value="Gly_transporter"/>
    <property type="match status" value="2"/>
</dbReference>
<evidence type="ECO:0000313" key="9">
    <source>
        <dbReference type="EMBL" id="SNS51964.1"/>
    </source>
</evidence>
<evidence type="ECO:0000256" key="6">
    <source>
        <dbReference type="ARBA" id="ARBA00023136"/>
    </source>
</evidence>
<feature type="transmembrane region" description="Helical" evidence="7">
    <location>
        <begin position="123"/>
        <end position="143"/>
    </location>
</feature>
<organism evidence="9 10">
    <name type="scientific">Actinomadura meyerae</name>
    <dbReference type="NCBI Taxonomy" id="240840"/>
    <lineage>
        <taxon>Bacteria</taxon>
        <taxon>Bacillati</taxon>
        <taxon>Actinomycetota</taxon>
        <taxon>Actinomycetes</taxon>
        <taxon>Streptosporangiales</taxon>
        <taxon>Thermomonosporaceae</taxon>
        <taxon>Actinomadura</taxon>
    </lineage>
</organism>
<feature type="domain" description="Glycine transporter" evidence="8">
    <location>
        <begin position="103"/>
        <end position="175"/>
    </location>
</feature>
<gene>
    <name evidence="9" type="ORF">SAMN05443665_1005167</name>
</gene>
<dbReference type="GO" id="GO:0005886">
    <property type="term" value="C:plasma membrane"/>
    <property type="evidence" value="ECO:0007669"/>
    <property type="project" value="UniProtKB-SubCell"/>
</dbReference>
<evidence type="ECO:0000256" key="5">
    <source>
        <dbReference type="ARBA" id="ARBA00022989"/>
    </source>
</evidence>
<dbReference type="EMBL" id="FZOR01000005">
    <property type="protein sequence ID" value="SNS51964.1"/>
    <property type="molecule type" value="Genomic_DNA"/>
</dbReference>
<feature type="transmembrane region" description="Helical" evidence="7">
    <location>
        <begin position="40"/>
        <end position="61"/>
    </location>
</feature>
<feature type="transmembrane region" description="Helical" evidence="7">
    <location>
        <begin position="155"/>
        <end position="174"/>
    </location>
</feature>
<dbReference type="PANTHER" id="PTHR30506:SF3">
    <property type="entry name" value="UPF0126 INNER MEMBRANE PROTEIN YADS-RELATED"/>
    <property type="match status" value="1"/>
</dbReference>
<comment type="similarity">
    <text evidence="2">Belongs to the UPF0126 family.</text>
</comment>
<evidence type="ECO:0000313" key="10">
    <source>
        <dbReference type="Proteomes" id="UP000198318"/>
    </source>
</evidence>
<evidence type="ECO:0000259" key="8">
    <source>
        <dbReference type="Pfam" id="PF03458"/>
    </source>
</evidence>
<feature type="transmembrane region" description="Helical" evidence="7">
    <location>
        <begin position="16"/>
        <end position="33"/>
    </location>
</feature>
<dbReference type="InterPro" id="IPR005115">
    <property type="entry name" value="Gly_transporter"/>
</dbReference>
<keyword evidence="3" id="KW-1003">Cell membrane</keyword>
<dbReference type="RefSeq" id="WP_089325244.1">
    <property type="nucleotide sequence ID" value="NZ_FZOR01000005.1"/>
</dbReference>
<name>A0A239F7A7_9ACTN</name>
<keyword evidence="5 7" id="KW-1133">Transmembrane helix</keyword>
<sequence length="235" mass="24562">MDEWLSPETLNTVTRYLDLAGVLACGLLGGVVARAEGLDLFGYLVVGTISGLGGGIIRDTLLQHGTPVALTDAAYLPTAFAGAFLAFLISLSEEQWDRLFTPLDAAVISFWAVAGAQKTLAAGLGWLPAVLLGTITAVGGGAVRDLLRGRVPSVLGGNALYATVAVAVAAIYTLCSYLDAPTIGIIVGIPLGLAFRMVAHRRGWQLPGGLALEPSTALRSVRGRRRRGTRRGKRP</sequence>
<evidence type="ECO:0000256" key="2">
    <source>
        <dbReference type="ARBA" id="ARBA00008193"/>
    </source>
</evidence>
<feature type="domain" description="Glycine transporter" evidence="8">
    <location>
        <begin position="16"/>
        <end position="89"/>
    </location>
</feature>
<accession>A0A239F7A7</accession>
<keyword evidence="10" id="KW-1185">Reference proteome</keyword>
<comment type="subcellular location">
    <subcellularLocation>
        <location evidence="1">Cell membrane</location>
        <topology evidence="1">Multi-pass membrane protein</topology>
    </subcellularLocation>
</comment>
<evidence type="ECO:0000256" key="7">
    <source>
        <dbReference type="SAM" id="Phobius"/>
    </source>
</evidence>
<protein>
    <submittedName>
        <fullName evidence="9">Uncharacterized membrane protein YeiH</fullName>
    </submittedName>
</protein>
<feature type="transmembrane region" description="Helical" evidence="7">
    <location>
        <begin position="99"/>
        <end position="117"/>
    </location>
</feature>
<feature type="transmembrane region" description="Helical" evidence="7">
    <location>
        <begin position="180"/>
        <end position="199"/>
    </location>
</feature>